<accession>A0A9X3WMB1</accession>
<keyword evidence="2" id="KW-0489">Methyltransferase</keyword>
<dbReference type="GO" id="GO:0032259">
    <property type="term" value="P:methylation"/>
    <property type="evidence" value="ECO:0007669"/>
    <property type="project" value="UniProtKB-KW"/>
</dbReference>
<sequence>MQVAEKYNVNLLGESSLLNDLTNIIEKESSFVINIFGEQGTGKTLLIHYLEQMGHVRCTVEQLESNEADSIIESVGDDKIILIDDVDHYTPKQQFRELMSETFRKFGHVKVIYTSNTKFFTEALPAITNFNIEIGNRTFTYDEFVSYIKNPHGGTQIVAGCEIPENIIKNMHLFATYCKNFTILSDVIESVTAMIKRNNNITPQEFVHILTKSDLFLKVKKDLVIDTKSVDDSDYLFIIRMKDKIEKLCDIILDCYPDERVLYEVLRNQFKNSTFIEDTFQLPIQYEDKVLNICLTYDPIELLVKLLGPRDIILKLNELNMGEASFTNSIEDKAKLILKSIGMNILNKPKGILFFHDRFQSNYKRIMDIESSNMSKEYLIGLGISCYQDLENVFYEMLNFYATYFNQSLSNFLQEYNTTYPNEKVHDKRITFGKYIGLFSFLNKICKQQDYQLKMFNLKKRDNHIIPTRLLTNIQELSSFRSFFTHFQKVSFEVPFKTYQKRVIKIHEYALSILQEFIDSRIFPEIIKIKEVRFDEFGRKQFVAADWKNAEIRFSLSSNVENIDIYSHYYMLRNEQSIAINPVLIPRYLEDNREMFDGAGYDKSSQTQLIQGSTLINKITPMKNARVLDIGCGNGKTTVELFRKEPSVSIDACDISQSMIDKAIENRQSEGIAQENIHFYCKDAIDLDENEQYDLVFSNAALHWIVDSEKMYTKIYNSLKNGGKLAVHQGGSECYAGLHEKVKKAIDELDFNMYYQNWTYPIFYPTKSQFHSLLGFIGFRDVRIDSVETDGSEYPNLVENFANAGMLPYLNHLPDENLKKKLKRTYFNLCEVEKVNQYTHRLYAFATKGD</sequence>
<dbReference type="Proteomes" id="UP001145072">
    <property type="component" value="Unassembled WGS sequence"/>
</dbReference>
<dbReference type="CDD" id="cd02440">
    <property type="entry name" value="AdoMet_MTases"/>
    <property type="match status" value="1"/>
</dbReference>
<feature type="domain" description="Methyltransferase" evidence="1">
    <location>
        <begin position="623"/>
        <end position="731"/>
    </location>
</feature>
<proteinExistence type="predicted"/>
<dbReference type="SUPFAM" id="SSF53335">
    <property type="entry name" value="S-adenosyl-L-methionine-dependent methyltransferases"/>
    <property type="match status" value="1"/>
</dbReference>
<name>A0A9X3WMB1_9BACI</name>
<dbReference type="AlphaFoldDB" id="A0A9X3WMB1"/>
<dbReference type="GO" id="GO:0008168">
    <property type="term" value="F:methyltransferase activity"/>
    <property type="evidence" value="ECO:0007669"/>
    <property type="project" value="UniProtKB-KW"/>
</dbReference>
<dbReference type="EMBL" id="JAMQJZ010000003">
    <property type="protein sequence ID" value="MDC3419884.1"/>
    <property type="molecule type" value="Genomic_DNA"/>
</dbReference>
<evidence type="ECO:0000259" key="1">
    <source>
        <dbReference type="Pfam" id="PF13847"/>
    </source>
</evidence>
<dbReference type="Gene3D" id="3.40.50.300">
    <property type="entry name" value="P-loop containing nucleotide triphosphate hydrolases"/>
    <property type="match status" value="1"/>
</dbReference>
<dbReference type="InterPro" id="IPR029063">
    <property type="entry name" value="SAM-dependent_MTases_sf"/>
</dbReference>
<dbReference type="SUPFAM" id="SSF52540">
    <property type="entry name" value="P-loop containing nucleoside triphosphate hydrolases"/>
    <property type="match status" value="1"/>
</dbReference>
<dbReference type="Pfam" id="PF13847">
    <property type="entry name" value="Methyltransf_31"/>
    <property type="match status" value="1"/>
</dbReference>
<evidence type="ECO:0000313" key="3">
    <source>
        <dbReference type="Proteomes" id="UP001145072"/>
    </source>
</evidence>
<reference evidence="2" key="1">
    <citation type="submission" date="2022-06" db="EMBL/GenBank/DDBJ databases">
        <title>Aquibacillus sp. a new bacterium isolated from soil saline samples.</title>
        <authorList>
            <person name="Galisteo C."/>
            <person name="De La Haba R."/>
            <person name="Sanchez-Porro C."/>
            <person name="Ventosa A."/>
        </authorList>
    </citation>
    <scope>NUCLEOTIDE SEQUENCE</scope>
    <source>
        <strain evidence="2">JCM 12387</strain>
    </source>
</reference>
<dbReference type="InterPro" id="IPR025714">
    <property type="entry name" value="Methyltranfer_dom"/>
</dbReference>
<dbReference type="InterPro" id="IPR027417">
    <property type="entry name" value="P-loop_NTPase"/>
</dbReference>
<organism evidence="2 3">
    <name type="scientific">Aquibacillus koreensis</name>
    <dbReference type="NCBI Taxonomy" id="279446"/>
    <lineage>
        <taxon>Bacteria</taxon>
        <taxon>Bacillati</taxon>
        <taxon>Bacillota</taxon>
        <taxon>Bacilli</taxon>
        <taxon>Bacillales</taxon>
        <taxon>Bacillaceae</taxon>
        <taxon>Aquibacillus</taxon>
    </lineage>
</organism>
<protein>
    <submittedName>
        <fullName evidence="2">Methyltransferase domain-containing protein</fullName>
    </submittedName>
</protein>
<dbReference type="PANTHER" id="PTHR43861">
    <property type="entry name" value="TRANS-ACONITATE 2-METHYLTRANSFERASE-RELATED"/>
    <property type="match status" value="1"/>
</dbReference>
<comment type="caution">
    <text evidence="2">The sequence shown here is derived from an EMBL/GenBank/DDBJ whole genome shotgun (WGS) entry which is preliminary data.</text>
</comment>
<evidence type="ECO:0000313" key="2">
    <source>
        <dbReference type="EMBL" id="MDC3419884.1"/>
    </source>
</evidence>
<dbReference type="RefSeq" id="WP_259870667.1">
    <property type="nucleotide sequence ID" value="NZ_JAMQJZ010000003.1"/>
</dbReference>
<dbReference type="PANTHER" id="PTHR43861:SF1">
    <property type="entry name" value="TRANS-ACONITATE 2-METHYLTRANSFERASE"/>
    <property type="match status" value="1"/>
</dbReference>
<gene>
    <name evidence="2" type="ORF">NC661_05820</name>
</gene>
<dbReference type="Gene3D" id="3.40.50.150">
    <property type="entry name" value="Vaccinia Virus protein VP39"/>
    <property type="match status" value="1"/>
</dbReference>
<keyword evidence="2" id="KW-0808">Transferase</keyword>
<keyword evidence="3" id="KW-1185">Reference proteome</keyword>